<dbReference type="PROSITE" id="PS50937">
    <property type="entry name" value="HTH_MERR_2"/>
    <property type="match status" value="1"/>
</dbReference>
<evidence type="ECO:0000313" key="3">
    <source>
        <dbReference type="EMBL" id="MBB5938519.1"/>
    </source>
</evidence>
<dbReference type="PROSITE" id="PS00552">
    <property type="entry name" value="HTH_MERR_1"/>
    <property type="match status" value="1"/>
</dbReference>
<protein>
    <submittedName>
        <fullName evidence="3">DNA-binding transcriptional MerR regulator</fullName>
    </submittedName>
</protein>
<name>A0A7W9V264_9ACTN</name>
<dbReference type="PRINTS" id="PR00040">
    <property type="entry name" value="HTHMERR"/>
</dbReference>
<reference evidence="3 4" key="1">
    <citation type="submission" date="2020-08" db="EMBL/GenBank/DDBJ databases">
        <title>Genomic Encyclopedia of Type Strains, Phase III (KMG-III): the genomes of soil and plant-associated and newly described type strains.</title>
        <authorList>
            <person name="Whitman W."/>
        </authorList>
    </citation>
    <scope>NUCLEOTIDE SEQUENCE [LARGE SCALE GENOMIC DNA]</scope>
    <source>
        <strain evidence="3 4">CECT 8305</strain>
    </source>
</reference>
<dbReference type="CDD" id="cd01282">
    <property type="entry name" value="HTH_MerR-like_sg3"/>
    <property type="match status" value="1"/>
</dbReference>
<dbReference type="GO" id="GO:0003700">
    <property type="term" value="F:DNA-binding transcription factor activity"/>
    <property type="evidence" value="ECO:0007669"/>
    <property type="project" value="InterPro"/>
</dbReference>
<gene>
    <name evidence="3" type="ORF">FHS42_005608</name>
</gene>
<feature type="domain" description="HTH merR-type" evidence="2">
    <location>
        <begin position="11"/>
        <end position="79"/>
    </location>
</feature>
<dbReference type="PANTHER" id="PTHR30204:SF93">
    <property type="entry name" value="HTH MERR-TYPE DOMAIN-CONTAINING PROTEIN"/>
    <property type="match status" value="1"/>
</dbReference>
<evidence type="ECO:0000256" key="1">
    <source>
        <dbReference type="ARBA" id="ARBA00023125"/>
    </source>
</evidence>
<dbReference type="AlphaFoldDB" id="A0A7W9V264"/>
<dbReference type="InterPro" id="IPR009061">
    <property type="entry name" value="DNA-bd_dom_put_sf"/>
</dbReference>
<dbReference type="Proteomes" id="UP000588098">
    <property type="component" value="Unassembled WGS sequence"/>
</dbReference>
<keyword evidence="4" id="KW-1185">Reference proteome</keyword>
<sequence>MSESNFCGGSHMFIGELSKRTGVSTRSLRYYEQQGLLRPQRRASGYREFDEPDVAAVRRVRILLAAGLNTDLIREVLPCMTEEGAILAPTCEEMAQDLEHERERLSRSIDQLQDAHAMLSSIIHAGEAIAAGADRNGPPSSR</sequence>
<dbReference type="Pfam" id="PF13411">
    <property type="entry name" value="MerR_1"/>
    <property type="match status" value="1"/>
</dbReference>
<comment type="caution">
    <text evidence="3">The sequence shown here is derived from an EMBL/GenBank/DDBJ whole genome shotgun (WGS) entry which is preliminary data.</text>
</comment>
<dbReference type="SUPFAM" id="SSF46955">
    <property type="entry name" value="Putative DNA-binding domain"/>
    <property type="match status" value="1"/>
</dbReference>
<keyword evidence="1 3" id="KW-0238">DNA-binding</keyword>
<proteinExistence type="predicted"/>
<dbReference type="InterPro" id="IPR000551">
    <property type="entry name" value="MerR-type_HTH_dom"/>
</dbReference>
<dbReference type="GO" id="GO:0003677">
    <property type="term" value="F:DNA binding"/>
    <property type="evidence" value="ECO:0007669"/>
    <property type="project" value="UniProtKB-KW"/>
</dbReference>
<accession>A0A7W9V264</accession>
<dbReference type="SMART" id="SM00422">
    <property type="entry name" value="HTH_MERR"/>
    <property type="match status" value="1"/>
</dbReference>
<organism evidence="3 4">
    <name type="scientific">Streptomyces zagrosensis</name>
    <dbReference type="NCBI Taxonomy" id="1042984"/>
    <lineage>
        <taxon>Bacteria</taxon>
        <taxon>Bacillati</taxon>
        <taxon>Actinomycetota</taxon>
        <taxon>Actinomycetes</taxon>
        <taxon>Kitasatosporales</taxon>
        <taxon>Streptomycetaceae</taxon>
        <taxon>Streptomyces</taxon>
    </lineage>
</organism>
<dbReference type="PANTHER" id="PTHR30204">
    <property type="entry name" value="REDOX-CYCLING DRUG-SENSING TRANSCRIPTIONAL ACTIVATOR SOXR"/>
    <property type="match status" value="1"/>
</dbReference>
<dbReference type="InterPro" id="IPR047057">
    <property type="entry name" value="MerR_fam"/>
</dbReference>
<evidence type="ECO:0000259" key="2">
    <source>
        <dbReference type="PROSITE" id="PS50937"/>
    </source>
</evidence>
<evidence type="ECO:0000313" key="4">
    <source>
        <dbReference type="Proteomes" id="UP000588098"/>
    </source>
</evidence>
<dbReference type="Gene3D" id="1.10.1660.10">
    <property type="match status" value="1"/>
</dbReference>
<dbReference type="EMBL" id="JACHJL010000017">
    <property type="protein sequence ID" value="MBB5938519.1"/>
    <property type="molecule type" value="Genomic_DNA"/>
</dbReference>